<accession>A0A8J2S944</accession>
<proteinExistence type="predicted"/>
<gene>
    <name evidence="2" type="ORF">DGAL_LOCUS16874</name>
</gene>
<reference evidence="2" key="1">
    <citation type="submission" date="2021-11" db="EMBL/GenBank/DDBJ databases">
        <authorList>
            <person name="Schell T."/>
        </authorList>
    </citation>
    <scope>NUCLEOTIDE SEQUENCE</scope>
    <source>
        <strain evidence="2">M5</strain>
    </source>
</reference>
<dbReference type="AlphaFoldDB" id="A0A8J2S944"/>
<feature type="compositionally biased region" description="Low complexity" evidence="1">
    <location>
        <begin position="97"/>
        <end position="109"/>
    </location>
</feature>
<keyword evidence="3" id="KW-1185">Reference proteome</keyword>
<feature type="region of interest" description="Disordered" evidence="1">
    <location>
        <begin position="92"/>
        <end position="114"/>
    </location>
</feature>
<protein>
    <submittedName>
        <fullName evidence="2">Uncharacterized protein</fullName>
    </submittedName>
</protein>
<evidence type="ECO:0000313" key="2">
    <source>
        <dbReference type="EMBL" id="CAH0113072.1"/>
    </source>
</evidence>
<dbReference type="EMBL" id="CAKKLH010000336">
    <property type="protein sequence ID" value="CAH0113072.1"/>
    <property type="molecule type" value="Genomic_DNA"/>
</dbReference>
<evidence type="ECO:0000256" key="1">
    <source>
        <dbReference type="SAM" id="MobiDB-lite"/>
    </source>
</evidence>
<comment type="caution">
    <text evidence="2">The sequence shown here is derived from an EMBL/GenBank/DDBJ whole genome shotgun (WGS) entry which is preliminary data.</text>
</comment>
<evidence type="ECO:0000313" key="3">
    <source>
        <dbReference type="Proteomes" id="UP000789390"/>
    </source>
</evidence>
<organism evidence="2 3">
    <name type="scientific">Daphnia galeata</name>
    <dbReference type="NCBI Taxonomy" id="27404"/>
    <lineage>
        <taxon>Eukaryota</taxon>
        <taxon>Metazoa</taxon>
        <taxon>Ecdysozoa</taxon>
        <taxon>Arthropoda</taxon>
        <taxon>Crustacea</taxon>
        <taxon>Branchiopoda</taxon>
        <taxon>Diplostraca</taxon>
        <taxon>Cladocera</taxon>
        <taxon>Anomopoda</taxon>
        <taxon>Daphniidae</taxon>
        <taxon>Daphnia</taxon>
    </lineage>
</organism>
<sequence>MLNLFQRLRNGHHRCKITRSWTAADSFVVAALSSLRHLRIIIRNNFQLYSTVCLKELVTLGSSSNRPGFSELPNVDRRICFDGSCRFSEHQDRQHFPSSSANNPSRSNSTADLSTQSSTINLSSNASSLNNVNFNIKI</sequence>
<dbReference type="Proteomes" id="UP000789390">
    <property type="component" value="Unassembled WGS sequence"/>
</dbReference>
<name>A0A8J2S944_9CRUS</name>